<dbReference type="PANTHER" id="PTHR46578">
    <property type="entry name" value="ARM-REPEAT/TETRATRICOPEPTIDE REPEAT (TPR)-LIKE PROTEIN"/>
    <property type="match status" value="1"/>
</dbReference>
<evidence type="ECO:0000259" key="6">
    <source>
        <dbReference type="Pfam" id="PF26524"/>
    </source>
</evidence>
<proteinExistence type="predicted"/>
<dbReference type="InterPro" id="IPR016024">
    <property type="entry name" value="ARM-type_fold"/>
</dbReference>
<feature type="region of interest" description="Disordered" evidence="5">
    <location>
        <begin position="578"/>
        <end position="653"/>
    </location>
</feature>
<evidence type="ECO:0000256" key="4">
    <source>
        <dbReference type="PROSITE-ProRule" id="PRU00259"/>
    </source>
</evidence>
<evidence type="ECO:0000256" key="1">
    <source>
        <dbReference type="ARBA" id="ARBA00004161"/>
    </source>
</evidence>
<evidence type="ECO:0000256" key="3">
    <source>
        <dbReference type="ARBA" id="ARBA00020768"/>
    </source>
</evidence>
<dbReference type="InterPro" id="IPR058868">
    <property type="entry name" value="ARM_7"/>
</dbReference>
<evidence type="ECO:0000313" key="7">
    <source>
        <dbReference type="EMBL" id="CAK9228242.1"/>
    </source>
</evidence>
<reference evidence="7" key="1">
    <citation type="submission" date="2024-02" db="EMBL/GenBank/DDBJ databases">
        <authorList>
            <consortium name="ELIXIR-Norway"/>
            <consortium name="Elixir Norway"/>
        </authorList>
    </citation>
    <scope>NUCLEOTIDE SEQUENCE</scope>
</reference>
<gene>
    <name evidence="7" type="ORF">CSSPTR1EN2_LOCUS18882</name>
</gene>
<dbReference type="InterPro" id="IPR000225">
    <property type="entry name" value="Armadillo"/>
</dbReference>
<evidence type="ECO:0000256" key="5">
    <source>
        <dbReference type="SAM" id="MobiDB-lite"/>
    </source>
</evidence>
<dbReference type="PANTHER" id="PTHR46578:SF2">
    <property type="entry name" value="ARM-REPEAT_TETRATRICOPEPTIDE REPEAT (TPR)-LIKE PROTEIN"/>
    <property type="match status" value="1"/>
</dbReference>
<dbReference type="InterPro" id="IPR011989">
    <property type="entry name" value="ARM-like"/>
</dbReference>
<keyword evidence="8" id="KW-1185">Reference proteome</keyword>
<dbReference type="Gene3D" id="1.25.40.10">
    <property type="entry name" value="Tetratricopeptide repeat domain"/>
    <property type="match status" value="1"/>
</dbReference>
<feature type="repeat" description="ARM" evidence="4">
    <location>
        <begin position="321"/>
        <end position="351"/>
    </location>
</feature>
<comment type="subcellular location">
    <subcellularLocation>
        <location evidence="1">Cytoplasm</location>
        <location evidence="1">Myofibril</location>
        <location evidence="1">Sarcomere</location>
        <location evidence="1">A band</location>
    </subcellularLocation>
    <subcellularLocation>
        <location evidence="2">Cytoplasm</location>
        <location evidence="2">Myofibril</location>
        <location evidence="2">Sarcomere</location>
        <location evidence="2">Z line</location>
    </subcellularLocation>
</comment>
<feature type="domain" description="ARM repeat N-terminal plant" evidence="6">
    <location>
        <begin position="22"/>
        <end position="259"/>
    </location>
</feature>
<accession>A0ABP0USR1</accession>
<evidence type="ECO:0000256" key="2">
    <source>
        <dbReference type="ARBA" id="ARBA00004216"/>
    </source>
</evidence>
<protein>
    <recommendedName>
        <fullName evidence="3">Protein unc-45 homolog B</fullName>
    </recommendedName>
</protein>
<dbReference type="InterPro" id="IPR011990">
    <property type="entry name" value="TPR-like_helical_dom_sf"/>
</dbReference>
<dbReference type="Proteomes" id="UP001497512">
    <property type="component" value="Chromosome 6"/>
</dbReference>
<dbReference type="Pfam" id="PF26524">
    <property type="entry name" value="ARM_7"/>
    <property type="match status" value="1"/>
</dbReference>
<organism evidence="7 8">
    <name type="scientific">Sphagnum troendelagicum</name>
    <dbReference type="NCBI Taxonomy" id="128251"/>
    <lineage>
        <taxon>Eukaryota</taxon>
        <taxon>Viridiplantae</taxon>
        <taxon>Streptophyta</taxon>
        <taxon>Embryophyta</taxon>
        <taxon>Bryophyta</taxon>
        <taxon>Sphagnophytina</taxon>
        <taxon>Sphagnopsida</taxon>
        <taxon>Sphagnales</taxon>
        <taxon>Sphagnaceae</taxon>
        <taxon>Sphagnum</taxon>
    </lineage>
</organism>
<dbReference type="PROSITE" id="PS50176">
    <property type="entry name" value="ARM_REPEAT"/>
    <property type="match status" value="1"/>
</dbReference>
<evidence type="ECO:0000313" key="8">
    <source>
        <dbReference type="Proteomes" id="UP001497512"/>
    </source>
</evidence>
<dbReference type="SUPFAM" id="SSF48371">
    <property type="entry name" value="ARM repeat"/>
    <property type="match status" value="1"/>
</dbReference>
<name>A0ABP0USR1_9BRYO</name>
<feature type="compositionally biased region" description="Acidic residues" evidence="5">
    <location>
        <begin position="585"/>
        <end position="621"/>
    </location>
</feature>
<dbReference type="Gene3D" id="1.25.10.10">
    <property type="entry name" value="Leucine-rich Repeat Variant"/>
    <property type="match status" value="1"/>
</dbReference>
<sequence>MRLVSGNESLDKLSDMERPAPDCSYPACFFCVMKKANPVKRRASISKFFKDLPGQNEDGQVLAISGLWNTAMAYPNDPEFVELGVFECMAQLIWKGIQNHHWLAQDQNIYIPYYAAHIIGSYTMNMEAFAEEAVRAGVIPALLELLRGRSTWVEQRVAVQALGHLATYDSTFPAVAANRDILELAIQLAIDAVEIVYTHFLQFVDKRMRYQCDLLTRGMGGLEMEARKAEEWASQLQCWSLQLINCFAFKEEFLPTICHTDFLEQLPCMWGGLVNGSSPAGVGVLRTICHQRLGRLKVAECQCIIEALCNIARSSDDWQYMAVDCLIWLLQDSNTRFKVLDTAAVALGDLAELPSLGEHKERSELLTSVLLEGYMPHSSSPNVMHTSSRTQKLLNSISAQRTKSNWEKAAPKEDLQLKQAAALVVKLEGNARFSSGDVSGAAAKYSEALTLCPVKAKRERVVLYSNRAQCHLLLKNPKAAISDTTRALCLHNPVNRHGKSLWRRAQAYEMLGLYKESLLDAILYINECFQAPIDETDQKQQVNRVPEYVERLINKQMQAAWLFKDSALKHGDIQYARNQDLDSQGSEEEKEEQDEFNEDEDEEDESDSEWETASESDQEQDDQSKNLDPKWVQKGEKKAAGSSSSIFKGTTLH</sequence>
<feature type="compositionally biased region" description="Basic and acidic residues" evidence="5">
    <location>
        <begin position="622"/>
        <end position="639"/>
    </location>
</feature>
<dbReference type="SUPFAM" id="SSF48452">
    <property type="entry name" value="TPR-like"/>
    <property type="match status" value="1"/>
</dbReference>
<dbReference type="EMBL" id="OZ019898">
    <property type="protein sequence ID" value="CAK9228242.1"/>
    <property type="molecule type" value="Genomic_DNA"/>
</dbReference>